<proteinExistence type="predicted"/>
<evidence type="ECO:0000313" key="1">
    <source>
        <dbReference type="EMBL" id="KAF9495899.1"/>
    </source>
</evidence>
<dbReference type="Proteomes" id="UP000807025">
    <property type="component" value="Unassembled WGS sequence"/>
</dbReference>
<organism evidence="1 2">
    <name type="scientific">Pleurotus eryngii</name>
    <name type="common">Boletus of the steppes</name>
    <dbReference type="NCBI Taxonomy" id="5323"/>
    <lineage>
        <taxon>Eukaryota</taxon>
        <taxon>Fungi</taxon>
        <taxon>Dikarya</taxon>
        <taxon>Basidiomycota</taxon>
        <taxon>Agaricomycotina</taxon>
        <taxon>Agaricomycetes</taxon>
        <taxon>Agaricomycetidae</taxon>
        <taxon>Agaricales</taxon>
        <taxon>Pleurotineae</taxon>
        <taxon>Pleurotaceae</taxon>
        <taxon>Pleurotus</taxon>
    </lineage>
</organism>
<sequence>MPLLLNNLRNITLRSVDALFKTVTMRLIQDSPISTATWANPDTYKRQPEVRQQALVSLAEYSGICGADEAGAVTAEAAGGYHEGTSIDPWSHITGTFYDKDKKQMYFHRKSDNTHWDRLHIPERKPGNEKIWETRGDYSRITEAEFEA</sequence>
<dbReference type="AlphaFoldDB" id="A0A9P6A107"/>
<dbReference type="OrthoDB" id="2876513at2759"/>
<comment type="caution">
    <text evidence="1">The sequence shown here is derived from an EMBL/GenBank/DDBJ whole genome shotgun (WGS) entry which is preliminary data.</text>
</comment>
<protein>
    <submittedName>
        <fullName evidence="1">Uncharacterized protein</fullName>
    </submittedName>
</protein>
<accession>A0A9P6A107</accession>
<reference evidence="1" key="1">
    <citation type="submission" date="2020-11" db="EMBL/GenBank/DDBJ databases">
        <authorList>
            <consortium name="DOE Joint Genome Institute"/>
            <person name="Ahrendt S."/>
            <person name="Riley R."/>
            <person name="Andreopoulos W."/>
            <person name="Labutti K."/>
            <person name="Pangilinan J."/>
            <person name="Ruiz-Duenas F.J."/>
            <person name="Barrasa J.M."/>
            <person name="Sanchez-Garcia M."/>
            <person name="Camarero S."/>
            <person name="Miyauchi S."/>
            <person name="Serrano A."/>
            <person name="Linde D."/>
            <person name="Babiker R."/>
            <person name="Drula E."/>
            <person name="Ayuso-Fernandez I."/>
            <person name="Pacheco R."/>
            <person name="Padilla G."/>
            <person name="Ferreira P."/>
            <person name="Barriuso J."/>
            <person name="Kellner H."/>
            <person name="Castanera R."/>
            <person name="Alfaro M."/>
            <person name="Ramirez L."/>
            <person name="Pisabarro A.G."/>
            <person name="Kuo A."/>
            <person name="Tritt A."/>
            <person name="Lipzen A."/>
            <person name="He G."/>
            <person name="Yan M."/>
            <person name="Ng V."/>
            <person name="Cullen D."/>
            <person name="Martin F."/>
            <person name="Rosso M.-N."/>
            <person name="Henrissat B."/>
            <person name="Hibbett D."/>
            <person name="Martinez A.T."/>
            <person name="Grigoriev I.V."/>
        </authorList>
    </citation>
    <scope>NUCLEOTIDE SEQUENCE</scope>
    <source>
        <strain evidence="1">ATCC 90797</strain>
    </source>
</reference>
<keyword evidence="2" id="KW-1185">Reference proteome</keyword>
<gene>
    <name evidence="1" type="ORF">BDN71DRAFT_1506245</name>
</gene>
<evidence type="ECO:0000313" key="2">
    <source>
        <dbReference type="Proteomes" id="UP000807025"/>
    </source>
</evidence>
<name>A0A9P6A107_PLEER</name>
<dbReference type="EMBL" id="MU154557">
    <property type="protein sequence ID" value="KAF9495899.1"/>
    <property type="molecule type" value="Genomic_DNA"/>
</dbReference>